<protein>
    <submittedName>
        <fullName evidence="4">Lycopene cyclase</fullName>
    </submittedName>
</protein>
<gene>
    <name evidence="4" type="ORF">UABAM_03676</name>
</gene>
<keyword evidence="5" id="KW-1185">Reference proteome</keyword>
<dbReference type="GO" id="GO:0045436">
    <property type="term" value="F:lycopene beta cyclase activity"/>
    <property type="evidence" value="ECO:0007669"/>
    <property type="project" value="InterPro"/>
</dbReference>
<proteinExistence type="inferred from homology"/>
<evidence type="ECO:0000256" key="3">
    <source>
        <dbReference type="ARBA" id="ARBA00023027"/>
    </source>
</evidence>
<dbReference type="Pfam" id="PF05834">
    <property type="entry name" value="Lycopene_cycl"/>
    <property type="match status" value="1"/>
</dbReference>
<dbReference type="OrthoDB" id="24355at2"/>
<dbReference type="Proteomes" id="UP000326354">
    <property type="component" value="Chromosome"/>
</dbReference>
<dbReference type="RefSeq" id="WP_151969420.1">
    <property type="nucleotide sequence ID" value="NZ_AP019860.1"/>
</dbReference>
<dbReference type="NCBIfam" id="TIGR01789">
    <property type="entry name" value="lycopene_cycl"/>
    <property type="match status" value="1"/>
</dbReference>
<sequence length="380" mass="44620">MYDFIFAGAGLANTLIAYEIKKARPQSKILMIDQRKEFKSNSHTWSFHLGDLPAESFESIAPFVDCRWEKYSVNFPSYTRTLDLGYCSIHSHNFYEKMLTHVKDSLQLDTRIVSVSKNTVTLQNDYKLQAKYVFDGRGPQKQNKSLGYQKFVGFDVTLKSPTPQIPMIMDNCCLQSDGFRFFYTLPWSEKTMLIENTYYSTNPKLSLEKERQLLYEYVQQKGWEIQKINRQESGVLPIIARYPSQENLFASGWKAGFFHPTTGYSFPVAYKFARELAAAWNNDENIEKFYANWVQKNKRNKSFFFLLNRLLFKAPPQQRYRILEKFYKLPPDTISRFYRGEIMKRDIARIFSGRPPMSISKAMKCFFEHMIIKPFMKGAS</sequence>
<keyword evidence="3" id="KW-0520">NAD</keyword>
<dbReference type="NCBIfam" id="TIGR01790">
    <property type="entry name" value="carotene-cycl"/>
    <property type="match status" value="1"/>
</dbReference>
<comment type="similarity">
    <text evidence="1">Belongs to the lycopene cyclase family.</text>
</comment>
<dbReference type="PANTHER" id="PTHR39757">
    <property type="match status" value="1"/>
</dbReference>
<dbReference type="SUPFAM" id="SSF51905">
    <property type="entry name" value="FAD/NAD(P)-binding domain"/>
    <property type="match status" value="1"/>
</dbReference>
<dbReference type="InterPro" id="IPR036188">
    <property type="entry name" value="FAD/NAD-bd_sf"/>
</dbReference>
<dbReference type="GO" id="GO:0016705">
    <property type="term" value="F:oxidoreductase activity, acting on paired donors, with incorporation or reduction of molecular oxygen"/>
    <property type="evidence" value="ECO:0007669"/>
    <property type="project" value="InterPro"/>
</dbReference>
<evidence type="ECO:0000313" key="4">
    <source>
        <dbReference type="EMBL" id="BBM85310.1"/>
    </source>
</evidence>
<evidence type="ECO:0000256" key="2">
    <source>
        <dbReference type="ARBA" id="ARBA00022746"/>
    </source>
</evidence>
<organism evidence="4 5">
    <name type="scientific">Uabimicrobium amorphum</name>
    <dbReference type="NCBI Taxonomy" id="2596890"/>
    <lineage>
        <taxon>Bacteria</taxon>
        <taxon>Pseudomonadati</taxon>
        <taxon>Planctomycetota</taxon>
        <taxon>Candidatus Uabimicrobiia</taxon>
        <taxon>Candidatus Uabimicrobiales</taxon>
        <taxon>Candidatus Uabimicrobiaceae</taxon>
        <taxon>Candidatus Uabimicrobium</taxon>
    </lineage>
</organism>
<dbReference type="InterPro" id="IPR008461">
    <property type="entry name" value="CrtY"/>
</dbReference>
<dbReference type="EMBL" id="AP019860">
    <property type="protein sequence ID" value="BBM85310.1"/>
    <property type="molecule type" value="Genomic_DNA"/>
</dbReference>
<dbReference type="AlphaFoldDB" id="A0A5S9IQH4"/>
<name>A0A5S9IQH4_UABAM</name>
<dbReference type="GO" id="GO:0016117">
    <property type="term" value="P:carotenoid biosynthetic process"/>
    <property type="evidence" value="ECO:0007669"/>
    <property type="project" value="UniProtKB-KW"/>
</dbReference>
<dbReference type="PANTHER" id="PTHR39757:SF5">
    <property type="entry name" value="OS02G0190600 PROTEIN"/>
    <property type="match status" value="1"/>
</dbReference>
<keyword evidence="2" id="KW-0125">Carotenoid biosynthesis</keyword>
<evidence type="ECO:0000313" key="5">
    <source>
        <dbReference type="Proteomes" id="UP000326354"/>
    </source>
</evidence>
<evidence type="ECO:0000256" key="1">
    <source>
        <dbReference type="ARBA" id="ARBA00006599"/>
    </source>
</evidence>
<dbReference type="KEGG" id="uam:UABAM_03676"/>
<accession>A0A5S9IQH4</accession>
<reference evidence="4 5" key="1">
    <citation type="submission" date="2019-08" db="EMBL/GenBank/DDBJ databases">
        <title>Complete genome sequence of Candidatus Uab amorphum.</title>
        <authorList>
            <person name="Shiratori T."/>
            <person name="Suzuki S."/>
            <person name="Kakizawa Y."/>
            <person name="Ishida K."/>
        </authorList>
    </citation>
    <scope>NUCLEOTIDE SEQUENCE [LARGE SCALE GENOMIC DNA]</scope>
    <source>
        <strain evidence="4 5">SRT547</strain>
    </source>
</reference>
<dbReference type="InterPro" id="IPR010108">
    <property type="entry name" value="Lycopene_cyclase_b/e"/>
</dbReference>